<keyword evidence="1" id="KW-0472">Membrane</keyword>
<gene>
    <name evidence="3" type="primary">LOC110978469</name>
</gene>
<keyword evidence="2" id="KW-1185">Reference proteome</keyword>
<dbReference type="KEGG" id="aplc:110978469"/>
<feature type="transmembrane region" description="Helical" evidence="1">
    <location>
        <begin position="24"/>
        <end position="43"/>
    </location>
</feature>
<dbReference type="RefSeq" id="XP_022089186.1">
    <property type="nucleotide sequence ID" value="XM_022233494.1"/>
</dbReference>
<dbReference type="Pfam" id="PF06312">
    <property type="entry name" value="Neurexophilin"/>
    <property type="match status" value="1"/>
</dbReference>
<evidence type="ECO:0000313" key="2">
    <source>
        <dbReference type="Proteomes" id="UP000694845"/>
    </source>
</evidence>
<reference evidence="3" key="1">
    <citation type="submission" date="2025-08" db="UniProtKB">
        <authorList>
            <consortium name="RefSeq"/>
        </authorList>
    </citation>
    <scope>IDENTIFICATION</scope>
</reference>
<dbReference type="GeneID" id="110978469"/>
<keyword evidence="1" id="KW-0812">Transmembrane</keyword>
<accession>A0A8B7YBX0</accession>
<organism evidence="2 3">
    <name type="scientific">Acanthaster planci</name>
    <name type="common">Crown-of-thorns starfish</name>
    <dbReference type="NCBI Taxonomy" id="133434"/>
    <lineage>
        <taxon>Eukaryota</taxon>
        <taxon>Metazoa</taxon>
        <taxon>Echinodermata</taxon>
        <taxon>Eleutherozoa</taxon>
        <taxon>Asterozoa</taxon>
        <taxon>Asteroidea</taxon>
        <taxon>Valvatacea</taxon>
        <taxon>Valvatida</taxon>
        <taxon>Acanthasteridae</taxon>
        <taxon>Acanthaster</taxon>
    </lineage>
</organism>
<dbReference type="Proteomes" id="UP000694845">
    <property type="component" value="Unplaced"/>
</dbReference>
<evidence type="ECO:0000256" key="1">
    <source>
        <dbReference type="SAM" id="Phobius"/>
    </source>
</evidence>
<dbReference type="PANTHER" id="PTHR16165:SF5">
    <property type="entry name" value="NXPE FAMILY MEMBER 3"/>
    <property type="match status" value="1"/>
</dbReference>
<proteinExistence type="predicted"/>
<name>A0A8B7YBX0_ACAPL</name>
<protein>
    <submittedName>
        <fullName evidence="3">NXPE family member 4-like</fullName>
    </submittedName>
</protein>
<dbReference type="OrthoDB" id="5950832at2759"/>
<dbReference type="PANTHER" id="PTHR16165">
    <property type="entry name" value="NXPE FAMILY MEMBER"/>
    <property type="match status" value="1"/>
</dbReference>
<keyword evidence="1" id="KW-1133">Transmembrane helix</keyword>
<evidence type="ECO:0000313" key="3">
    <source>
        <dbReference type="RefSeq" id="XP_022089186.1"/>
    </source>
</evidence>
<dbReference type="InterPro" id="IPR026845">
    <property type="entry name" value="NXPH/NXPE"/>
</dbReference>
<sequence>MERGPGGGGPDKIWPGFPFPTLSAFFSFDYILKNAFIIFLLLCTQIGSIRKKTPPSPVAFDDGSKPPINLTNPTVASNSFFYIKDPKTSYKTCDVLELYIEVRDGHNVTKKTGGDLLWPLIRSNKLKASAPFNQLTDHGNGSYTARLTLTWAGQVVPQVSFVHSAEYVEALRGVIQRQPVRFNYVSKFTANGTTEYTPCHMVSEMPFIATNPEVAYSYLSPTEVCDYSDTKAGTNWYCLKPATLPCSAISLHRGDWRASHEFFNKIMTPDEIAAWKAYVKCVSPSLALMKISDSYKQSSNSPTPDTGLCTVSFLRSMSPAP</sequence>
<dbReference type="AlphaFoldDB" id="A0A8B7YBX0"/>